<feature type="transmembrane region" description="Helical" evidence="1">
    <location>
        <begin position="12"/>
        <end position="38"/>
    </location>
</feature>
<dbReference type="Gramene" id="Kaladp0101s0158.1.v1.1">
    <property type="protein sequence ID" value="Kaladp0101s0158.1.v1.1.CDS.1"/>
    <property type="gene ID" value="Kaladp0101s0158.v1.1"/>
</dbReference>
<keyword evidence="1" id="KW-1133">Transmembrane helix</keyword>
<evidence type="ECO:0000256" key="1">
    <source>
        <dbReference type="SAM" id="Phobius"/>
    </source>
</evidence>
<reference evidence="2" key="1">
    <citation type="submission" date="2021-01" db="UniProtKB">
        <authorList>
            <consortium name="EnsemblPlants"/>
        </authorList>
    </citation>
    <scope>IDENTIFICATION</scope>
</reference>
<keyword evidence="1" id="KW-0472">Membrane</keyword>
<dbReference type="EnsemblPlants" id="Kaladp0101s0158.1.v1.1">
    <property type="protein sequence ID" value="Kaladp0101s0158.1.v1.1.CDS.1"/>
    <property type="gene ID" value="Kaladp0101s0158.v1.1"/>
</dbReference>
<organism evidence="2 3">
    <name type="scientific">Kalanchoe fedtschenkoi</name>
    <name type="common">Lavender scallops</name>
    <name type="synonym">South American air plant</name>
    <dbReference type="NCBI Taxonomy" id="63787"/>
    <lineage>
        <taxon>Eukaryota</taxon>
        <taxon>Viridiplantae</taxon>
        <taxon>Streptophyta</taxon>
        <taxon>Embryophyta</taxon>
        <taxon>Tracheophyta</taxon>
        <taxon>Spermatophyta</taxon>
        <taxon>Magnoliopsida</taxon>
        <taxon>eudicotyledons</taxon>
        <taxon>Gunneridae</taxon>
        <taxon>Pentapetalae</taxon>
        <taxon>Saxifragales</taxon>
        <taxon>Crassulaceae</taxon>
        <taxon>Kalanchoe</taxon>
    </lineage>
</organism>
<protein>
    <submittedName>
        <fullName evidence="2">Uncharacterized protein</fullName>
    </submittedName>
</protein>
<dbReference type="Proteomes" id="UP000594263">
    <property type="component" value="Unplaced"/>
</dbReference>
<proteinExistence type="predicted"/>
<evidence type="ECO:0000313" key="3">
    <source>
        <dbReference type="Proteomes" id="UP000594263"/>
    </source>
</evidence>
<name>A0A7N0V633_KALFE</name>
<accession>A0A7N0V633</accession>
<dbReference type="AlphaFoldDB" id="A0A7N0V633"/>
<sequence>MEFWKWYDLDLASGLGVMVFFLLGFYFLFFYYLLGFWVETEDWRRRARLTEESEHTQSGVQRVPSAGACSALCLSPRPLLLSFIPCLCCCCNIPLWRHALHETHLSGYSFILRVRWF</sequence>
<evidence type="ECO:0000313" key="2">
    <source>
        <dbReference type="EnsemblPlants" id="Kaladp0101s0158.1.v1.1.CDS.1"/>
    </source>
</evidence>
<keyword evidence="3" id="KW-1185">Reference proteome</keyword>
<keyword evidence="1" id="KW-0812">Transmembrane</keyword>